<protein>
    <recommendedName>
        <fullName evidence="1">AB hydrolase-1 domain-containing protein</fullName>
    </recommendedName>
</protein>
<dbReference type="Proteomes" id="UP000243924">
    <property type="component" value="Chromosome I"/>
</dbReference>
<dbReference type="InterPro" id="IPR000073">
    <property type="entry name" value="AB_hydrolase_1"/>
</dbReference>
<accession>A0A1H2GTC4</accession>
<dbReference type="OrthoDB" id="9800435at2"/>
<evidence type="ECO:0000313" key="3">
    <source>
        <dbReference type="Proteomes" id="UP000243924"/>
    </source>
</evidence>
<organism evidence="2 3">
    <name type="scientific">Halopseudomonas salegens</name>
    <dbReference type="NCBI Taxonomy" id="1434072"/>
    <lineage>
        <taxon>Bacteria</taxon>
        <taxon>Pseudomonadati</taxon>
        <taxon>Pseudomonadota</taxon>
        <taxon>Gammaproteobacteria</taxon>
        <taxon>Pseudomonadales</taxon>
        <taxon>Pseudomonadaceae</taxon>
        <taxon>Halopseudomonas</taxon>
    </lineage>
</organism>
<keyword evidence="3" id="KW-1185">Reference proteome</keyword>
<dbReference type="STRING" id="1434072.SAMN05216210_2528"/>
<name>A0A1H2GTC4_9GAMM</name>
<evidence type="ECO:0000313" key="2">
    <source>
        <dbReference type="EMBL" id="SDU22742.1"/>
    </source>
</evidence>
<dbReference type="AlphaFoldDB" id="A0A1H2GTC4"/>
<dbReference type="SUPFAM" id="SSF53474">
    <property type="entry name" value="alpha/beta-Hydrolases"/>
    <property type="match status" value="1"/>
</dbReference>
<gene>
    <name evidence="2" type="ORF">SAMN05216210_2528</name>
</gene>
<dbReference type="PANTHER" id="PTHR42103:SF2">
    <property type="entry name" value="AB HYDROLASE-1 DOMAIN-CONTAINING PROTEIN"/>
    <property type="match status" value="1"/>
</dbReference>
<proteinExistence type="predicted"/>
<dbReference type="PANTHER" id="PTHR42103">
    <property type="entry name" value="ALPHA/BETA-HYDROLASES SUPERFAMILY PROTEIN"/>
    <property type="match status" value="1"/>
</dbReference>
<sequence length="210" mass="22333">MSRPLEERITLNGPVGGLEALLHREPGADTVAVICHPHPLHGGAMQNKVVHTLQRAARDLGAHTLRFNFRGVGKSDGDYADGVGETEDCLAAIEWVRTELGVSKLWLMGFSFGGYVAAAAGARLERWPDRLLLVAPSVERMPFADLLPLAGATTVFVPEADEVVSPAATRRMLAAEDHAQLQAFAAAGHFFHGQLVELKAAAEAVLNGAG</sequence>
<evidence type="ECO:0000259" key="1">
    <source>
        <dbReference type="Pfam" id="PF00561"/>
    </source>
</evidence>
<dbReference type="InterPro" id="IPR029058">
    <property type="entry name" value="AB_hydrolase_fold"/>
</dbReference>
<dbReference type="RefSeq" id="WP_092387429.1">
    <property type="nucleotide sequence ID" value="NZ_LT629787.1"/>
</dbReference>
<reference evidence="3" key="1">
    <citation type="submission" date="2016-10" db="EMBL/GenBank/DDBJ databases">
        <authorList>
            <person name="Varghese N."/>
            <person name="Submissions S."/>
        </authorList>
    </citation>
    <scope>NUCLEOTIDE SEQUENCE [LARGE SCALE GENOMIC DNA]</scope>
    <source>
        <strain evidence="3">CECT 8338</strain>
    </source>
</reference>
<dbReference type="Pfam" id="PF00561">
    <property type="entry name" value="Abhydrolase_1"/>
    <property type="match status" value="1"/>
</dbReference>
<dbReference type="Gene3D" id="3.40.50.1820">
    <property type="entry name" value="alpha/beta hydrolase"/>
    <property type="match status" value="1"/>
</dbReference>
<dbReference type="EMBL" id="LT629787">
    <property type="protein sequence ID" value="SDU22742.1"/>
    <property type="molecule type" value="Genomic_DNA"/>
</dbReference>
<feature type="domain" description="AB hydrolase-1" evidence="1">
    <location>
        <begin position="40"/>
        <end position="130"/>
    </location>
</feature>